<comment type="caution">
    <text evidence="1">The sequence shown here is derived from an EMBL/GenBank/DDBJ whole genome shotgun (WGS) entry which is preliminary data.</text>
</comment>
<evidence type="ECO:0000313" key="1">
    <source>
        <dbReference type="EMBL" id="KKK92430.1"/>
    </source>
</evidence>
<protein>
    <submittedName>
        <fullName evidence="1">Uncharacterized protein</fullName>
    </submittedName>
</protein>
<organism evidence="1">
    <name type="scientific">marine sediment metagenome</name>
    <dbReference type="NCBI Taxonomy" id="412755"/>
    <lineage>
        <taxon>unclassified sequences</taxon>
        <taxon>metagenomes</taxon>
        <taxon>ecological metagenomes</taxon>
    </lineage>
</organism>
<feature type="non-terminal residue" evidence="1">
    <location>
        <position position="32"/>
    </location>
</feature>
<accession>A0A0F9A2T9</accession>
<sequence>MRRVLKLQIIKPVDGDWDRAGRILRKVKRGSE</sequence>
<dbReference type="EMBL" id="LAZR01048214">
    <property type="protein sequence ID" value="KKK92430.1"/>
    <property type="molecule type" value="Genomic_DNA"/>
</dbReference>
<gene>
    <name evidence="1" type="ORF">LCGC14_2703030</name>
</gene>
<reference evidence="1" key="1">
    <citation type="journal article" date="2015" name="Nature">
        <title>Complex archaea that bridge the gap between prokaryotes and eukaryotes.</title>
        <authorList>
            <person name="Spang A."/>
            <person name="Saw J.H."/>
            <person name="Jorgensen S.L."/>
            <person name="Zaremba-Niedzwiedzka K."/>
            <person name="Martijn J."/>
            <person name="Lind A.E."/>
            <person name="van Eijk R."/>
            <person name="Schleper C."/>
            <person name="Guy L."/>
            <person name="Ettema T.J."/>
        </authorList>
    </citation>
    <scope>NUCLEOTIDE SEQUENCE</scope>
</reference>
<dbReference type="AlphaFoldDB" id="A0A0F9A2T9"/>
<proteinExistence type="predicted"/>
<name>A0A0F9A2T9_9ZZZZ</name>